<evidence type="ECO:0000313" key="2">
    <source>
        <dbReference type="Proteomes" id="UP000284605"/>
    </source>
</evidence>
<keyword evidence="2" id="KW-1185">Reference proteome</keyword>
<proteinExistence type="predicted"/>
<organism evidence="1 2">
    <name type="scientific">Oleomonas cavernae</name>
    <dbReference type="NCBI Taxonomy" id="2320859"/>
    <lineage>
        <taxon>Bacteria</taxon>
        <taxon>Pseudomonadati</taxon>
        <taxon>Pseudomonadota</taxon>
        <taxon>Alphaproteobacteria</taxon>
        <taxon>Acetobacterales</taxon>
        <taxon>Acetobacteraceae</taxon>
        <taxon>Oleomonas</taxon>
    </lineage>
</organism>
<comment type="caution">
    <text evidence="1">The sequence shown here is derived from an EMBL/GenBank/DDBJ whole genome shotgun (WGS) entry which is preliminary data.</text>
</comment>
<name>A0A418WU94_9PROT</name>
<dbReference type="EMBL" id="QYUK01000008">
    <property type="protein sequence ID" value="RJF94808.1"/>
    <property type="molecule type" value="Genomic_DNA"/>
</dbReference>
<protein>
    <submittedName>
        <fullName evidence="1">Uncharacterized protein</fullName>
    </submittedName>
</protein>
<sequence length="140" mass="14584">MIRPPAGALAGLLRTLRGGFGTHGHDGGVKARLTIVVRQAIPRIDRQSAVAVGADHHGTQLDLGTADIDVRGLDRTAHEGLCGVRPAFARVRKLDDAIGQAGDDLVGKIDDLPAGLVQLAVTVQVAEDADLHHATALSKK</sequence>
<reference evidence="1 2" key="1">
    <citation type="submission" date="2018-09" db="EMBL/GenBank/DDBJ databases">
        <authorList>
            <person name="Zhu H."/>
        </authorList>
    </citation>
    <scope>NUCLEOTIDE SEQUENCE [LARGE SCALE GENOMIC DNA]</scope>
    <source>
        <strain evidence="1 2">K1W22B-8</strain>
    </source>
</reference>
<dbReference type="AlphaFoldDB" id="A0A418WU94"/>
<evidence type="ECO:0000313" key="1">
    <source>
        <dbReference type="EMBL" id="RJF94808.1"/>
    </source>
</evidence>
<dbReference type="Proteomes" id="UP000284605">
    <property type="component" value="Unassembled WGS sequence"/>
</dbReference>
<gene>
    <name evidence="1" type="ORF">D3874_03050</name>
</gene>
<accession>A0A418WU94</accession>